<dbReference type="InterPro" id="IPR033010">
    <property type="entry name" value="Cdc20/Fizzy"/>
</dbReference>
<evidence type="ECO:0000256" key="3">
    <source>
        <dbReference type="ARBA" id="ARBA00022737"/>
    </source>
</evidence>
<keyword evidence="4" id="KW-0498">Mitosis</keyword>
<evidence type="ECO:0000256" key="4">
    <source>
        <dbReference type="ARBA" id="ARBA00022776"/>
    </source>
</evidence>
<dbReference type="EMBL" id="DUZY01000001">
    <property type="protein sequence ID" value="DAD24757.1"/>
    <property type="molecule type" value="Genomic_DNA"/>
</dbReference>
<keyword evidence="7" id="KW-1185">Reference proteome</keyword>
<dbReference type="GO" id="GO:0097027">
    <property type="term" value="F:ubiquitin-protein transferase activator activity"/>
    <property type="evidence" value="ECO:0007669"/>
    <property type="project" value="InterPro"/>
</dbReference>
<dbReference type="InterPro" id="IPR015943">
    <property type="entry name" value="WD40/YVTN_repeat-like_dom_sf"/>
</dbReference>
<accession>A0A822XWQ7</accession>
<proteinExistence type="predicted"/>
<evidence type="ECO:0000313" key="6">
    <source>
        <dbReference type="EMBL" id="DAD24757.1"/>
    </source>
</evidence>
<organism evidence="6 7">
    <name type="scientific">Nelumbo nucifera</name>
    <name type="common">Sacred lotus</name>
    <dbReference type="NCBI Taxonomy" id="4432"/>
    <lineage>
        <taxon>Eukaryota</taxon>
        <taxon>Viridiplantae</taxon>
        <taxon>Streptophyta</taxon>
        <taxon>Embryophyta</taxon>
        <taxon>Tracheophyta</taxon>
        <taxon>Spermatophyta</taxon>
        <taxon>Magnoliopsida</taxon>
        <taxon>Proteales</taxon>
        <taxon>Nelumbonaceae</taxon>
        <taxon>Nelumbo</taxon>
    </lineage>
</organism>
<dbReference type="Gene3D" id="2.130.10.10">
    <property type="entry name" value="YVTN repeat-like/Quinoprotein amine dehydrogenase"/>
    <property type="match status" value="1"/>
</dbReference>
<evidence type="ECO:0000256" key="1">
    <source>
        <dbReference type="ARBA" id="ARBA00022574"/>
    </source>
</evidence>
<keyword evidence="2" id="KW-0132">Cell division</keyword>
<dbReference type="PANTHER" id="PTHR19918">
    <property type="entry name" value="CELL DIVISION CYCLE 20 CDC20 FIZZY -RELATED"/>
    <property type="match status" value="1"/>
</dbReference>
<keyword evidence="3" id="KW-0677">Repeat</keyword>
<comment type="caution">
    <text evidence="6">The sequence shown here is derived from an EMBL/GenBank/DDBJ whole genome shotgun (WGS) entry which is preliminary data.</text>
</comment>
<dbReference type="Proteomes" id="UP000607653">
    <property type="component" value="Unassembled WGS sequence"/>
</dbReference>
<gene>
    <name evidence="6" type="ORF">HUJ06_026221</name>
</gene>
<dbReference type="GO" id="GO:0010997">
    <property type="term" value="F:anaphase-promoting complex binding"/>
    <property type="evidence" value="ECO:0007669"/>
    <property type="project" value="InterPro"/>
</dbReference>
<evidence type="ECO:0000256" key="5">
    <source>
        <dbReference type="ARBA" id="ARBA00023306"/>
    </source>
</evidence>
<sequence>MLVLACRNRCFRGEGGMTMYVYRLDRFITNRSAMDFDFAHYMLMKRMKKGKDNLDARSQAYRNDLAEILGLNRSRILAFKESPPTPVDLIPHELSFSLLQLKHTRTQRHIPQTPEMVLDASELLDDYSLNLLDWSSSNVLSVALENTVYLWDASNKSVSELLTTNNENGPITSVS</sequence>
<protein>
    <recommendedName>
        <fullName evidence="8">Cell division cycle 20.2, cofactor of APC complex-like</fullName>
    </recommendedName>
</protein>
<reference evidence="6 7" key="1">
    <citation type="journal article" date="2020" name="Mol. Biol. Evol.">
        <title>Distinct Expression and Methylation Patterns for Genes with Different Fates following a Single Whole-Genome Duplication in Flowering Plants.</title>
        <authorList>
            <person name="Shi T."/>
            <person name="Rahmani R.S."/>
            <person name="Gugger P.F."/>
            <person name="Wang M."/>
            <person name="Li H."/>
            <person name="Zhang Y."/>
            <person name="Li Z."/>
            <person name="Wang Q."/>
            <person name="Van de Peer Y."/>
            <person name="Marchal K."/>
            <person name="Chen J."/>
        </authorList>
    </citation>
    <scope>NUCLEOTIDE SEQUENCE [LARGE SCALE GENOMIC DNA]</scope>
    <source>
        <tissue evidence="6">Leaf</tissue>
    </source>
</reference>
<evidence type="ECO:0000313" key="7">
    <source>
        <dbReference type="Proteomes" id="UP000607653"/>
    </source>
</evidence>
<dbReference type="GO" id="GO:0051301">
    <property type="term" value="P:cell division"/>
    <property type="evidence" value="ECO:0007669"/>
    <property type="project" value="UniProtKB-KW"/>
</dbReference>
<evidence type="ECO:0008006" key="8">
    <source>
        <dbReference type="Google" id="ProtNLM"/>
    </source>
</evidence>
<keyword evidence="1" id="KW-0853">WD repeat</keyword>
<dbReference type="PANTHER" id="PTHR19918:SF8">
    <property type="entry name" value="FI02843P"/>
    <property type="match status" value="1"/>
</dbReference>
<name>A0A822XWQ7_NELNU</name>
<dbReference type="AlphaFoldDB" id="A0A822XWQ7"/>
<evidence type="ECO:0000256" key="2">
    <source>
        <dbReference type="ARBA" id="ARBA00022618"/>
    </source>
</evidence>
<keyword evidence="5" id="KW-0131">Cell cycle</keyword>